<accession>A0ACB7CGI2</accession>
<gene>
    <name evidence="1" type="ORF">PORY_000268</name>
</gene>
<evidence type="ECO:0000313" key="2">
    <source>
        <dbReference type="Proteomes" id="UP000768646"/>
    </source>
</evidence>
<reference evidence="1 2" key="1">
    <citation type="journal article" date="2021" name="Commun. Biol.">
        <title>Genomic insights into the host specific adaptation of the Pneumocystis genus.</title>
        <authorList>
            <person name="Cisse O.H."/>
            <person name="Ma L."/>
            <person name="Dekker J.P."/>
            <person name="Khil P.P."/>
            <person name="Youn J.-H."/>
            <person name="Brenchley J.M."/>
            <person name="Blair R."/>
            <person name="Pahar B."/>
            <person name="Chabe M."/>
            <person name="Van Rompay K.K.A."/>
            <person name="Keesler R."/>
            <person name="Sukura A."/>
            <person name="Hirsch V."/>
            <person name="Kutty G."/>
            <person name="Liu Y."/>
            <person name="Peng L."/>
            <person name="Chen J."/>
            <person name="Song J."/>
            <person name="Weissenbacher-Lang C."/>
            <person name="Xu J."/>
            <person name="Upham N.S."/>
            <person name="Stajich J.E."/>
            <person name="Cuomo C.A."/>
            <person name="Cushion M.T."/>
            <person name="Kovacs J.A."/>
        </authorList>
    </citation>
    <scope>NUCLEOTIDE SEQUENCE [LARGE SCALE GENOMIC DNA]</scope>
    <source>
        <strain evidence="1 2">RABM</strain>
    </source>
</reference>
<keyword evidence="2" id="KW-1185">Reference proteome</keyword>
<organism evidence="1 2">
    <name type="scientific">Pneumocystis oryctolagi</name>
    <dbReference type="NCBI Taxonomy" id="42067"/>
    <lineage>
        <taxon>Eukaryota</taxon>
        <taxon>Fungi</taxon>
        <taxon>Dikarya</taxon>
        <taxon>Ascomycota</taxon>
        <taxon>Taphrinomycotina</taxon>
        <taxon>Pneumocystomycetes</taxon>
        <taxon>Pneumocystaceae</taxon>
        <taxon>Pneumocystis</taxon>
    </lineage>
</organism>
<protein>
    <submittedName>
        <fullName evidence="1">Uncharacterized protein</fullName>
    </submittedName>
</protein>
<dbReference type="Proteomes" id="UP000768646">
    <property type="component" value="Unassembled WGS sequence"/>
</dbReference>
<proteinExistence type="predicted"/>
<comment type="caution">
    <text evidence="1">The sequence shown here is derived from an EMBL/GenBank/DDBJ whole genome shotgun (WGS) entry which is preliminary data.</text>
</comment>
<sequence>MKHGRNVFIFTFILILSLISDIKAAYFYCKCTCFGESIILRLNDPTIKNKPCQDCTKKYCIDQNLPICKNAQLKTPEELIKSTDVTTVCFQRESVKDMIMIYLFIIVTGTLLILAPLRPYTSRCFKGIYRQNH</sequence>
<name>A0ACB7CGI2_9ASCO</name>
<evidence type="ECO:0000313" key="1">
    <source>
        <dbReference type="EMBL" id="KAG4306280.1"/>
    </source>
</evidence>
<dbReference type="EMBL" id="JABTEG010000001">
    <property type="protein sequence ID" value="KAG4306280.1"/>
    <property type="molecule type" value="Genomic_DNA"/>
</dbReference>